<feature type="compositionally biased region" description="Polar residues" evidence="2">
    <location>
        <begin position="1"/>
        <end position="11"/>
    </location>
</feature>
<dbReference type="OrthoDB" id="8926568at2759"/>
<feature type="coiled-coil region" evidence="1">
    <location>
        <begin position="264"/>
        <end position="291"/>
    </location>
</feature>
<keyword evidence="3" id="KW-0812">Transmembrane</keyword>
<keyword evidence="5" id="KW-1185">Reference proteome</keyword>
<protein>
    <submittedName>
        <fullName evidence="4">Uncharacterized protein</fullName>
    </submittedName>
</protein>
<dbReference type="AlphaFoldDB" id="A0A9Q0DZP1"/>
<evidence type="ECO:0000256" key="3">
    <source>
        <dbReference type="SAM" id="Phobius"/>
    </source>
</evidence>
<feature type="transmembrane region" description="Helical" evidence="3">
    <location>
        <begin position="359"/>
        <end position="381"/>
    </location>
</feature>
<keyword evidence="3" id="KW-0472">Membrane</keyword>
<evidence type="ECO:0000256" key="2">
    <source>
        <dbReference type="SAM" id="MobiDB-lite"/>
    </source>
</evidence>
<name>A0A9Q0DZP1_9TELE</name>
<comment type="caution">
    <text evidence="4">The sequence shown here is derived from an EMBL/GenBank/DDBJ whole genome shotgun (WGS) entry which is preliminary data.</text>
</comment>
<proteinExistence type="predicted"/>
<feature type="transmembrane region" description="Helical" evidence="3">
    <location>
        <begin position="147"/>
        <end position="168"/>
    </location>
</feature>
<accession>A0A9Q0DZP1</accession>
<evidence type="ECO:0000313" key="4">
    <source>
        <dbReference type="EMBL" id="KAJ3597915.1"/>
    </source>
</evidence>
<gene>
    <name evidence="4" type="ORF">NHX12_001431</name>
</gene>
<reference evidence="4" key="1">
    <citation type="submission" date="2022-07" db="EMBL/GenBank/DDBJ databases">
        <title>Chromosome-level genome of Muraenolepis orangiensis.</title>
        <authorList>
            <person name="Kim J."/>
        </authorList>
    </citation>
    <scope>NUCLEOTIDE SEQUENCE</scope>
    <source>
        <strain evidence="4">KU_S4_2022</strain>
        <tissue evidence="4">Muscle</tissue>
    </source>
</reference>
<feature type="transmembrane region" description="Helical" evidence="3">
    <location>
        <begin position="332"/>
        <end position="352"/>
    </location>
</feature>
<dbReference type="EMBL" id="JANIIK010000109">
    <property type="protein sequence ID" value="KAJ3597915.1"/>
    <property type="molecule type" value="Genomic_DNA"/>
</dbReference>
<keyword evidence="1" id="KW-0175">Coiled coil</keyword>
<dbReference type="Proteomes" id="UP001148018">
    <property type="component" value="Unassembled WGS sequence"/>
</dbReference>
<feature type="transmembrane region" description="Helical" evidence="3">
    <location>
        <begin position="449"/>
        <end position="471"/>
    </location>
</feature>
<feature type="transmembrane region" description="Helical" evidence="3">
    <location>
        <begin position="504"/>
        <end position="522"/>
    </location>
</feature>
<feature type="transmembrane region" description="Helical" evidence="3">
    <location>
        <begin position="174"/>
        <end position="194"/>
    </location>
</feature>
<feature type="transmembrane region" description="Helical" evidence="3">
    <location>
        <begin position="304"/>
        <end position="326"/>
    </location>
</feature>
<feature type="transmembrane region" description="Helical" evidence="3">
    <location>
        <begin position="106"/>
        <end position="135"/>
    </location>
</feature>
<feature type="region of interest" description="Disordered" evidence="2">
    <location>
        <begin position="1"/>
        <end position="23"/>
    </location>
</feature>
<sequence>MSEMRSASQHQPPALKEDTKKRNRPEELGALLGYYQQVNMARSKLRARRPLVEAAVGFALAAVAGCVLGATEDPVDRTISAMTSEGFMKPVMDEARTVGPLGLGTLLGATALTASMSSAAAGVILAAATASVFLSTGSCGVSDAKSVGLWVWSGLAGALGATLSGATQGVVLEWIVNTVGMVGLLWALSVFTLMKPPLHFLFKVIWQQREVCCGLGQVALARERDKREMETKEAEQRERVAVQVEQRILALEKGARARDREYVASQEEELRQREEMERRRIELEEAEMEHRTVQDWIDSVVVKYVAFMAFSGLPMTLLAVVTTVFGVCGYGAHQSALIGLLCLVVVLSYALMKASSFKFWMLAACMGMLATFVVAVLTLHAEQEVVIGSSKMRAAGQNLTRESVASRMNYKASLEAMSAGFFVAKLCQLALGATVGGPLLRWGAGEAKVIVGAAGAAGALLLVAEVTAPVLGQGGRAGALLGAVGAAGVSVGAAAAMAGAWSSWAGTLGSLLGLVLGALVMGKWHMVNIGLQLPVAYVFAMTNPY</sequence>
<organism evidence="4 5">
    <name type="scientific">Muraenolepis orangiensis</name>
    <name type="common">Patagonian moray cod</name>
    <dbReference type="NCBI Taxonomy" id="630683"/>
    <lineage>
        <taxon>Eukaryota</taxon>
        <taxon>Metazoa</taxon>
        <taxon>Chordata</taxon>
        <taxon>Craniata</taxon>
        <taxon>Vertebrata</taxon>
        <taxon>Euteleostomi</taxon>
        <taxon>Actinopterygii</taxon>
        <taxon>Neopterygii</taxon>
        <taxon>Teleostei</taxon>
        <taxon>Neoteleostei</taxon>
        <taxon>Acanthomorphata</taxon>
        <taxon>Zeiogadaria</taxon>
        <taxon>Gadariae</taxon>
        <taxon>Gadiformes</taxon>
        <taxon>Muraenolepidoidei</taxon>
        <taxon>Muraenolepididae</taxon>
        <taxon>Muraenolepis</taxon>
    </lineage>
</organism>
<feature type="transmembrane region" description="Helical" evidence="3">
    <location>
        <begin position="50"/>
        <end position="70"/>
    </location>
</feature>
<keyword evidence="3" id="KW-1133">Transmembrane helix</keyword>
<evidence type="ECO:0000256" key="1">
    <source>
        <dbReference type="SAM" id="Coils"/>
    </source>
</evidence>
<feature type="transmembrane region" description="Helical" evidence="3">
    <location>
        <begin position="478"/>
        <end position="498"/>
    </location>
</feature>
<evidence type="ECO:0000313" key="5">
    <source>
        <dbReference type="Proteomes" id="UP001148018"/>
    </source>
</evidence>